<dbReference type="SUPFAM" id="SSF56420">
    <property type="entry name" value="Peptide deformylase"/>
    <property type="match status" value="1"/>
</dbReference>
<comment type="similarity">
    <text evidence="1 4">Belongs to the polypeptide deformylase family.</text>
</comment>
<feature type="binding site" evidence="4">
    <location>
        <position position="125"/>
    </location>
    <ligand>
        <name>Fe cation</name>
        <dbReference type="ChEBI" id="CHEBI:24875"/>
    </ligand>
</feature>
<proteinExistence type="inferred from homology"/>
<evidence type="ECO:0000256" key="3">
    <source>
        <dbReference type="ARBA" id="ARBA00022801"/>
    </source>
</evidence>
<dbReference type="GO" id="GO:0006412">
    <property type="term" value="P:translation"/>
    <property type="evidence" value="ECO:0007669"/>
    <property type="project" value="UniProtKB-UniRule"/>
</dbReference>
<keyword evidence="7" id="KW-1185">Reference proteome</keyword>
<dbReference type="HAMAP" id="MF_00163">
    <property type="entry name" value="Pep_deformylase"/>
    <property type="match status" value="1"/>
</dbReference>
<dbReference type="PANTHER" id="PTHR10458:SF22">
    <property type="entry name" value="PEPTIDE DEFORMYLASE"/>
    <property type="match status" value="1"/>
</dbReference>
<dbReference type="EMBL" id="FOLQ01000003">
    <property type="protein sequence ID" value="SFD03839.1"/>
    <property type="molecule type" value="Genomic_DNA"/>
</dbReference>
<evidence type="ECO:0000313" key="6">
    <source>
        <dbReference type="EMBL" id="SFD03839.1"/>
    </source>
</evidence>
<dbReference type="GO" id="GO:0042586">
    <property type="term" value="F:peptide deformylase activity"/>
    <property type="evidence" value="ECO:0007669"/>
    <property type="project" value="UniProtKB-UniRule"/>
</dbReference>
<keyword evidence="2 4" id="KW-0479">Metal-binding</keyword>
<comment type="cofactor">
    <cofactor evidence="4">
        <name>Fe(2+)</name>
        <dbReference type="ChEBI" id="CHEBI:29033"/>
    </cofactor>
    <text evidence="4">Binds 1 Fe(2+) ion.</text>
</comment>
<comment type="function">
    <text evidence="4">Removes the formyl group from the N-terminal Met of newly synthesized proteins. Requires at least a dipeptide for an efficient rate of reaction. N-terminal L-methionine is a prerequisite for activity but the enzyme has broad specificity at other positions.</text>
</comment>
<name>A0A1I1P1Y1_9BACT</name>
<gene>
    <name evidence="4" type="primary">def</name>
    <name evidence="6" type="ORF">SAMN05216167_10377</name>
</gene>
<keyword evidence="3 4" id="KW-0378">Hydrolase</keyword>
<evidence type="ECO:0000256" key="1">
    <source>
        <dbReference type="ARBA" id="ARBA00010759"/>
    </source>
</evidence>
<reference evidence="6 7" key="1">
    <citation type="submission" date="2016-10" db="EMBL/GenBank/DDBJ databases">
        <authorList>
            <person name="de Groot N.N."/>
        </authorList>
    </citation>
    <scope>NUCLEOTIDE SEQUENCE [LARGE SCALE GENOMIC DNA]</scope>
    <source>
        <strain evidence="6 7">DSM 26130</strain>
    </source>
</reference>
<dbReference type="NCBIfam" id="NF001159">
    <property type="entry name" value="PRK00150.1-3"/>
    <property type="match status" value="1"/>
</dbReference>
<evidence type="ECO:0000313" key="7">
    <source>
        <dbReference type="Proteomes" id="UP000198598"/>
    </source>
</evidence>
<dbReference type="PANTHER" id="PTHR10458">
    <property type="entry name" value="PEPTIDE DEFORMYLASE"/>
    <property type="match status" value="1"/>
</dbReference>
<dbReference type="InterPro" id="IPR036821">
    <property type="entry name" value="Peptide_deformylase_sf"/>
</dbReference>
<dbReference type="CDD" id="cd00487">
    <property type="entry name" value="Pep_deformylase"/>
    <property type="match status" value="1"/>
</dbReference>
<dbReference type="Gene3D" id="3.90.45.10">
    <property type="entry name" value="Peptide deformylase"/>
    <property type="match status" value="1"/>
</dbReference>
<dbReference type="AlphaFoldDB" id="A0A1I1P1Y1"/>
<keyword evidence="5" id="KW-0472">Membrane</keyword>
<keyword evidence="5" id="KW-0812">Transmembrane</keyword>
<organism evidence="6 7">
    <name type="scientific">Spirosoma endophyticum</name>
    <dbReference type="NCBI Taxonomy" id="662367"/>
    <lineage>
        <taxon>Bacteria</taxon>
        <taxon>Pseudomonadati</taxon>
        <taxon>Bacteroidota</taxon>
        <taxon>Cytophagia</taxon>
        <taxon>Cytophagales</taxon>
        <taxon>Cytophagaceae</taxon>
        <taxon>Spirosoma</taxon>
    </lineage>
</organism>
<feature type="active site" evidence="4">
    <location>
        <position position="168"/>
    </location>
</feature>
<feature type="binding site" evidence="4">
    <location>
        <position position="167"/>
    </location>
    <ligand>
        <name>Fe cation</name>
        <dbReference type="ChEBI" id="CHEBI:24875"/>
    </ligand>
</feature>
<protein>
    <recommendedName>
        <fullName evidence="4">Peptide deformylase</fullName>
        <shortName evidence="4">PDF</shortName>
        <ecNumber evidence="4">3.5.1.88</ecNumber>
    </recommendedName>
    <alternativeName>
        <fullName evidence="4">Polypeptide deformylase</fullName>
    </alternativeName>
</protein>
<dbReference type="NCBIfam" id="TIGR00079">
    <property type="entry name" value="pept_deformyl"/>
    <property type="match status" value="1"/>
</dbReference>
<sequence length="211" mass="24154">MMNDAGLQSFIIYHLSFIIKDMILPIVAYGDPILRKRAKDIENGSLDVKKLSENMFETMYAASGVGLAAPQIGQSIRMFVVDGEPLNEDEAEEDIDQTLIGFKKVFINPEIIEEAGDDWGFEEGCLSIPGIRGEVFRPEIIVIRYFDTDWHEHEEEYEGMAARIIQHEYDHLDGKLFTDYLPSIRRTLIKKKLADISKGKTDAEYKMKFPK</sequence>
<evidence type="ECO:0000256" key="2">
    <source>
        <dbReference type="ARBA" id="ARBA00022723"/>
    </source>
</evidence>
<dbReference type="PRINTS" id="PR01576">
    <property type="entry name" value="PDEFORMYLASE"/>
</dbReference>
<evidence type="ECO:0000256" key="5">
    <source>
        <dbReference type="SAM" id="Phobius"/>
    </source>
</evidence>
<comment type="catalytic activity">
    <reaction evidence="4">
        <text>N-terminal N-formyl-L-methionyl-[peptide] + H2O = N-terminal L-methionyl-[peptide] + formate</text>
        <dbReference type="Rhea" id="RHEA:24420"/>
        <dbReference type="Rhea" id="RHEA-COMP:10639"/>
        <dbReference type="Rhea" id="RHEA-COMP:10640"/>
        <dbReference type="ChEBI" id="CHEBI:15377"/>
        <dbReference type="ChEBI" id="CHEBI:15740"/>
        <dbReference type="ChEBI" id="CHEBI:49298"/>
        <dbReference type="ChEBI" id="CHEBI:64731"/>
        <dbReference type="EC" id="3.5.1.88"/>
    </reaction>
</comment>
<accession>A0A1I1P1Y1</accession>
<dbReference type="EC" id="3.5.1.88" evidence="4"/>
<dbReference type="InterPro" id="IPR023635">
    <property type="entry name" value="Peptide_deformylase"/>
</dbReference>
<dbReference type="Proteomes" id="UP000198598">
    <property type="component" value="Unassembled WGS sequence"/>
</dbReference>
<keyword evidence="5" id="KW-1133">Transmembrane helix</keyword>
<feature type="binding site" evidence="4">
    <location>
        <position position="171"/>
    </location>
    <ligand>
        <name>Fe cation</name>
        <dbReference type="ChEBI" id="CHEBI:24875"/>
    </ligand>
</feature>
<dbReference type="Pfam" id="PF01327">
    <property type="entry name" value="Pep_deformylase"/>
    <property type="match status" value="1"/>
</dbReference>
<dbReference type="GO" id="GO:0046872">
    <property type="term" value="F:metal ion binding"/>
    <property type="evidence" value="ECO:0007669"/>
    <property type="project" value="UniProtKB-KW"/>
</dbReference>
<feature type="transmembrane region" description="Helical" evidence="5">
    <location>
        <begin position="12"/>
        <end position="30"/>
    </location>
</feature>
<keyword evidence="4" id="KW-0408">Iron</keyword>
<dbReference type="STRING" id="662367.SAMN05216167_10377"/>
<dbReference type="PIRSF" id="PIRSF004749">
    <property type="entry name" value="Pep_def"/>
    <property type="match status" value="1"/>
</dbReference>
<keyword evidence="4" id="KW-0648">Protein biosynthesis</keyword>
<evidence type="ECO:0000256" key="4">
    <source>
        <dbReference type="HAMAP-Rule" id="MF_00163"/>
    </source>
</evidence>